<dbReference type="GeneID" id="43682539"/>
<proteinExistence type="predicted"/>
<accession>A0A099MIQ3</accession>
<dbReference type="GO" id="GO:0016020">
    <property type="term" value="C:membrane"/>
    <property type="evidence" value="ECO:0007669"/>
    <property type="project" value="InterPro"/>
</dbReference>
<dbReference type="EMBL" id="JMCG01000001">
    <property type="protein sequence ID" value="KGK10674.1"/>
    <property type="molecule type" value="Genomic_DNA"/>
</dbReference>
<dbReference type="STRING" id="29495.EA26_04915"/>
<name>A0A099MIQ3_9VIBR</name>
<keyword evidence="2" id="KW-1185">Reference proteome</keyword>
<reference evidence="1 2" key="1">
    <citation type="submission" date="2014-04" db="EMBL/GenBank/DDBJ databases">
        <title>Genome sequencing of Vibrio navarrensis strains.</title>
        <authorList>
            <person name="Gladney L.M."/>
            <person name="Katz L.S."/>
            <person name="Marino-Ramirez L."/>
            <person name="Jordan I.K."/>
        </authorList>
    </citation>
    <scope>NUCLEOTIDE SEQUENCE [LARGE SCALE GENOMIC DNA]</scope>
    <source>
        <strain evidence="1 2">ATCC 51183</strain>
    </source>
</reference>
<comment type="caution">
    <text evidence="1">The sequence shown here is derived from an EMBL/GenBank/DDBJ whole genome shotgun (WGS) entry which is preliminary data.</text>
</comment>
<dbReference type="AlphaFoldDB" id="A0A099MIQ3"/>
<dbReference type="Pfam" id="PF17323">
    <property type="entry name" value="ToxS"/>
    <property type="match status" value="1"/>
</dbReference>
<evidence type="ECO:0008006" key="3">
    <source>
        <dbReference type="Google" id="ProtNLM"/>
    </source>
</evidence>
<dbReference type="eggNOG" id="ENOG5031MTT">
    <property type="taxonomic scope" value="Bacteria"/>
</dbReference>
<dbReference type="RefSeq" id="WP_152593709.1">
    <property type="nucleotide sequence ID" value="NZ_CAWPVW010000035.1"/>
</dbReference>
<evidence type="ECO:0000313" key="2">
    <source>
        <dbReference type="Proteomes" id="UP000029994"/>
    </source>
</evidence>
<protein>
    <recommendedName>
        <fullName evidence="3">Transmembrane regulatory protein ToxS</fullName>
    </recommendedName>
</protein>
<evidence type="ECO:0000313" key="1">
    <source>
        <dbReference type="EMBL" id="KGK10674.1"/>
    </source>
</evidence>
<organism evidence="1 2">
    <name type="scientific">Vibrio navarrensis</name>
    <dbReference type="NCBI Taxonomy" id="29495"/>
    <lineage>
        <taxon>Bacteria</taxon>
        <taxon>Pseudomonadati</taxon>
        <taxon>Pseudomonadota</taxon>
        <taxon>Gammaproteobacteria</taxon>
        <taxon>Vibrionales</taxon>
        <taxon>Vibrionaceae</taxon>
        <taxon>Vibrio</taxon>
    </lineage>
</organism>
<gene>
    <name evidence="1" type="ORF">EA26_04915</name>
</gene>
<dbReference type="Proteomes" id="UP000029994">
    <property type="component" value="Unassembled WGS sequence"/>
</dbReference>
<dbReference type="InterPro" id="IPR035288">
    <property type="entry name" value="ToxS"/>
</dbReference>
<sequence>MRTRMKIKIASLLLVASTLFSAWLYWGSDLKVEQILSANEWQSNMVTVINDELNPDGTVGPLRKVTVTSNVKYLPNGNYIRVAMLKLFSHESSQEVTISISESGQWDVSDNYLLVTPKEFKDISSSKNQDFSEAQLKVITKVFKMDAQQSRRIDIVNEKTLLLTSLNHGSTVLFSN</sequence>